<sequence>MAAASPLVFDSARYAGLGSAGEREMHIFAWLSELDAHLEEAAPAGLAEELKHEQERLERVLLELAGIPTGVQARSGKRSWLGGGGGGGGKDTAAAAAAAAAAGRVVEQVPKATRAVRELVARCLA</sequence>
<proteinExistence type="predicted"/>
<reference evidence="1" key="1">
    <citation type="submission" date="2022-07" db="EMBL/GenBank/DDBJ databases">
        <title>Phylogenomic reconstructions and comparative analyses of Kickxellomycotina fungi.</title>
        <authorList>
            <person name="Reynolds N.K."/>
            <person name="Stajich J.E."/>
            <person name="Barry K."/>
            <person name="Grigoriev I.V."/>
            <person name="Crous P."/>
            <person name="Smith M.E."/>
        </authorList>
    </citation>
    <scope>NUCLEOTIDE SEQUENCE</scope>
    <source>
        <strain evidence="1">BCRC 34780</strain>
    </source>
</reference>
<keyword evidence="2" id="KW-1185">Reference proteome</keyword>
<protein>
    <submittedName>
        <fullName evidence="1">Uncharacterized protein</fullName>
    </submittedName>
</protein>
<gene>
    <name evidence="1" type="ORF">H4R21_001575</name>
</gene>
<feature type="non-terminal residue" evidence="1">
    <location>
        <position position="125"/>
    </location>
</feature>
<accession>A0ACC1LBI3</accession>
<organism evidence="1 2">
    <name type="scientific">Coemansia helicoidea</name>
    <dbReference type="NCBI Taxonomy" id="1286919"/>
    <lineage>
        <taxon>Eukaryota</taxon>
        <taxon>Fungi</taxon>
        <taxon>Fungi incertae sedis</taxon>
        <taxon>Zoopagomycota</taxon>
        <taxon>Kickxellomycotina</taxon>
        <taxon>Kickxellomycetes</taxon>
        <taxon>Kickxellales</taxon>
        <taxon>Kickxellaceae</taxon>
        <taxon>Coemansia</taxon>
    </lineage>
</organism>
<name>A0ACC1LBI3_9FUNG</name>
<comment type="caution">
    <text evidence="1">The sequence shown here is derived from an EMBL/GenBank/DDBJ whole genome shotgun (WGS) entry which is preliminary data.</text>
</comment>
<evidence type="ECO:0000313" key="1">
    <source>
        <dbReference type="EMBL" id="KAJ2804605.1"/>
    </source>
</evidence>
<dbReference type="EMBL" id="JANBUN010000337">
    <property type="protein sequence ID" value="KAJ2804605.1"/>
    <property type="molecule type" value="Genomic_DNA"/>
</dbReference>
<dbReference type="Proteomes" id="UP001140087">
    <property type="component" value="Unassembled WGS sequence"/>
</dbReference>
<evidence type="ECO:0000313" key="2">
    <source>
        <dbReference type="Proteomes" id="UP001140087"/>
    </source>
</evidence>